<dbReference type="Proteomes" id="UP001239111">
    <property type="component" value="Chromosome 4"/>
</dbReference>
<gene>
    <name evidence="1" type="ORF">QAD02_007204</name>
</gene>
<proteinExistence type="predicted"/>
<evidence type="ECO:0000313" key="1">
    <source>
        <dbReference type="EMBL" id="KAJ8665542.1"/>
    </source>
</evidence>
<keyword evidence="2" id="KW-1185">Reference proteome</keyword>
<sequence>MDEIHQSVETGLELSPLTSIELEDFDLPDLIGDENETPTPNEHLSLSPAFQGILENLEAYVNPLSFSQPISDIPEQPIATTWSAEDTQYDDFMSEEDAQKLIPYTSVTLCDQGVDPPAPEDLTPAVPFKRALMAKRATQLPLGGVSSGPSAFDDNMLQFQTPTQLNQTHTPSISMSSVILTAPSTNSSLALKPMLSHTDPQTQNQNSASIINPPSTSASEPFENISPMMPMELIGHNNSPPKTQQVHEVPIMNAQSNLHLAHLGPQPGPSPAIKPYPYWSLHCSSQYGSLPTQSSPPVFIQTIPSNIPSSDTLQQDMFQVPQFNSTQTLPSTSNTPQIPTDQALSTQSPPIKRKAPLVRRKSKAEPRNQDSGDKIIVEIKQKVVRASQRTPQKFAVAPFHPFSSEPIESFKTWTFDQNPEFIIGLILALRGKLENIPNHVQHIHVTLYVKKDKSNWRCLYCAGQKSTPKKGWRLITLHAIGLSSNILIKSCPGCHRGIKPKNSIVGCGTCCCIWKVHGEDIENGTNFKSIGLLKQEP</sequence>
<comment type="caution">
    <text evidence="1">The sequence shown here is derived from an EMBL/GenBank/DDBJ whole genome shotgun (WGS) entry which is preliminary data.</text>
</comment>
<organism evidence="1 2">
    <name type="scientific">Eretmocerus hayati</name>
    <dbReference type="NCBI Taxonomy" id="131215"/>
    <lineage>
        <taxon>Eukaryota</taxon>
        <taxon>Metazoa</taxon>
        <taxon>Ecdysozoa</taxon>
        <taxon>Arthropoda</taxon>
        <taxon>Hexapoda</taxon>
        <taxon>Insecta</taxon>
        <taxon>Pterygota</taxon>
        <taxon>Neoptera</taxon>
        <taxon>Endopterygota</taxon>
        <taxon>Hymenoptera</taxon>
        <taxon>Apocrita</taxon>
        <taxon>Proctotrupomorpha</taxon>
        <taxon>Chalcidoidea</taxon>
        <taxon>Aphelinidae</taxon>
        <taxon>Aphelininae</taxon>
        <taxon>Eretmocerus</taxon>
    </lineage>
</organism>
<protein>
    <submittedName>
        <fullName evidence="1">Uncharacterized protein</fullName>
    </submittedName>
</protein>
<name>A0ACC2N3C6_9HYME</name>
<accession>A0ACC2N3C6</accession>
<dbReference type="EMBL" id="CM056744">
    <property type="protein sequence ID" value="KAJ8665542.1"/>
    <property type="molecule type" value="Genomic_DNA"/>
</dbReference>
<reference evidence="1" key="1">
    <citation type="submission" date="2023-04" db="EMBL/GenBank/DDBJ databases">
        <title>A chromosome-level genome assembly of the parasitoid wasp Eretmocerus hayati.</title>
        <authorList>
            <person name="Zhong Y."/>
            <person name="Liu S."/>
            <person name="Liu Y."/>
        </authorList>
    </citation>
    <scope>NUCLEOTIDE SEQUENCE</scope>
    <source>
        <strain evidence="1">ZJU_SS_LIU_2023</strain>
    </source>
</reference>
<evidence type="ECO:0000313" key="2">
    <source>
        <dbReference type="Proteomes" id="UP001239111"/>
    </source>
</evidence>